<evidence type="ECO:0000256" key="7">
    <source>
        <dbReference type="ARBA" id="ARBA00022918"/>
    </source>
</evidence>
<dbReference type="GO" id="GO:0016787">
    <property type="term" value="F:hydrolase activity"/>
    <property type="evidence" value="ECO:0007669"/>
    <property type="project" value="UniProtKB-KW"/>
</dbReference>
<feature type="compositionally biased region" description="Basic and acidic residues" evidence="8">
    <location>
        <begin position="8"/>
        <end position="22"/>
    </location>
</feature>
<dbReference type="PANTHER" id="PTHR34072">
    <property type="entry name" value="ENZYMATIC POLYPROTEIN-RELATED"/>
    <property type="match status" value="1"/>
</dbReference>
<dbReference type="InterPro" id="IPR043128">
    <property type="entry name" value="Rev_trsase/Diguanyl_cyclase"/>
</dbReference>
<dbReference type="GO" id="GO:0003964">
    <property type="term" value="F:RNA-directed DNA polymerase activity"/>
    <property type="evidence" value="ECO:0007669"/>
    <property type="project" value="UniProtKB-KW"/>
</dbReference>
<evidence type="ECO:0000259" key="11">
    <source>
        <dbReference type="Pfam" id="PF20167"/>
    </source>
</evidence>
<dbReference type="InterPro" id="IPR046796">
    <property type="entry name" value="Transposase_32_dom"/>
</dbReference>
<feature type="region of interest" description="Disordered" evidence="8">
    <location>
        <begin position="1085"/>
        <end position="1141"/>
    </location>
</feature>
<gene>
    <name evidence="12" type="ORF">TSUD_367620</name>
</gene>
<evidence type="ECO:0000313" key="13">
    <source>
        <dbReference type="Proteomes" id="UP000242715"/>
    </source>
</evidence>
<protein>
    <recommendedName>
        <fullName evidence="1">RNA-directed DNA polymerase</fullName>
        <ecNumber evidence="1">2.7.7.49</ecNumber>
    </recommendedName>
</protein>
<dbReference type="Gene3D" id="3.10.10.10">
    <property type="entry name" value="HIV Type 1 Reverse Transcriptase, subunit A, domain 1"/>
    <property type="match status" value="1"/>
</dbReference>
<dbReference type="EC" id="2.7.7.49" evidence="1"/>
<keyword evidence="13" id="KW-1185">Reference proteome</keyword>
<organism evidence="12 13">
    <name type="scientific">Trifolium subterraneum</name>
    <name type="common">Subterranean clover</name>
    <dbReference type="NCBI Taxonomy" id="3900"/>
    <lineage>
        <taxon>Eukaryota</taxon>
        <taxon>Viridiplantae</taxon>
        <taxon>Streptophyta</taxon>
        <taxon>Embryophyta</taxon>
        <taxon>Tracheophyta</taxon>
        <taxon>Spermatophyta</taxon>
        <taxon>Magnoliopsida</taxon>
        <taxon>eudicotyledons</taxon>
        <taxon>Gunneridae</taxon>
        <taxon>Pentapetalae</taxon>
        <taxon>rosids</taxon>
        <taxon>fabids</taxon>
        <taxon>Fabales</taxon>
        <taxon>Fabaceae</taxon>
        <taxon>Papilionoideae</taxon>
        <taxon>50 kb inversion clade</taxon>
        <taxon>NPAAA clade</taxon>
        <taxon>Hologalegina</taxon>
        <taxon>IRL clade</taxon>
        <taxon>Trifolieae</taxon>
        <taxon>Trifolium</taxon>
    </lineage>
</organism>
<reference evidence="13" key="1">
    <citation type="journal article" date="2017" name="Front. Plant Sci.">
        <title>Climate Clever Clovers: New Paradigm to Reduce the Environmental Footprint of Ruminants by Breeding Low Methanogenic Forages Utilizing Haplotype Variation.</title>
        <authorList>
            <person name="Kaur P."/>
            <person name="Appels R."/>
            <person name="Bayer P.E."/>
            <person name="Keeble-Gagnere G."/>
            <person name="Wang J."/>
            <person name="Hirakawa H."/>
            <person name="Shirasawa K."/>
            <person name="Vercoe P."/>
            <person name="Stefanova K."/>
            <person name="Durmic Z."/>
            <person name="Nichols P."/>
            <person name="Revell C."/>
            <person name="Isobe S.N."/>
            <person name="Edwards D."/>
            <person name="Erskine W."/>
        </authorList>
    </citation>
    <scope>NUCLEOTIDE SEQUENCE [LARGE SCALE GENOMIC DNA]</scope>
    <source>
        <strain evidence="13">cv. Daliak</strain>
    </source>
</reference>
<dbReference type="CDD" id="cd01647">
    <property type="entry name" value="RT_LTR"/>
    <property type="match status" value="1"/>
</dbReference>
<dbReference type="InterPro" id="IPR043502">
    <property type="entry name" value="DNA/RNA_pol_sf"/>
</dbReference>
<dbReference type="EMBL" id="DF973814">
    <property type="protein sequence ID" value="GAU40559.1"/>
    <property type="molecule type" value="Genomic_DNA"/>
</dbReference>
<dbReference type="Gene3D" id="3.30.70.270">
    <property type="match status" value="1"/>
</dbReference>
<keyword evidence="4" id="KW-0540">Nuclease</keyword>
<dbReference type="InterPro" id="IPR036397">
    <property type="entry name" value="RNaseH_sf"/>
</dbReference>
<evidence type="ECO:0000256" key="2">
    <source>
        <dbReference type="ARBA" id="ARBA00022679"/>
    </source>
</evidence>
<sequence length="1583" mass="181309">MSEEEEVVKEQKSRQEKGKGKESSSNVKLPYPRKKKSKAKDHAQFKRFMKLLNTLQLNVPLVEALEQMPLYSKFLKELLTKKRKPLDDDTVDMTEECSAMIQHKLPKEKGPGINLMSLTMMKKIPGAVAKPTRIQLSLADRSIVYPYGILHYVLVRVGEFIFPADSIIMDMTENREVESLLLGRPFLATGRALIDVELGELMLRTDEEKIMFNVFEAMKRHDDDSDCFRVDVIEEVVEDVHVEKQPSPPLERVIANSIEKVEDEFEEEMEECLRQLEANLVDSKPKFEEVLSDDKEEVAQEDKVKAVELKELPSHLKYVFLGEDGSNPAIISSFLARLEESKLLRVLRANKEAMGWAISDLKGISPTLCMHKIKMEDEYKAVVQPQRRLNPTMKEVVKKEVLKLLEAGMIYPISDSEWVSLVHVVPKKGGMTVIRNGKNELIPTRAVTGWRMCIDYRCLNKATRKDHYPLPFMDQMLERLAGQEYYCFLDGYSGMPFGLCNAPATFQRCMQAIFSDMMEDTLECHFMVKEGIVLGHKVSSKGIEVDQAKIEVIKDLPPPINVKGMRSFLGHAGFYRRFIKDFSKTSKPLCALLVKHNEFNFDDACLSAFEILKEKLVSTPVIVAPQWDLPFELMCDASDYSLGGVLGQHQSKFFHAIYYASKVLNENQVNYTTTEKELLAIVFALEKFRSYLIGSKVIVFTDHAALKHLLTNNESKPRLLRWFLLLQEFDIEIKDKKGVENVVADHLSRPWFADLANYKGQDGIIRRCVDTKKSQEIMWHCHNSPCGGHHSGPRTAAKVLESGFFWPTLFKDCVNYVKSCDNCQRTGTISKRDEKPLQVYVDYVTKWVEAIASPKNHAHTVVATPYHPQTSGLVEVSNRQIKQILEKTIASSRKDWSLKLDDALWAYRTTFKTNLGFSLYQLVYGKACHLPVELEHKAYWATTFLNLDASLAGEKRLLNLNELEEWRCRAYENVVIYKARTKKYHDKALKPKEFRPRQQVLLFNSRLKLFPGKLRSRWSGPFVIKEISPYGAIEIFKPGEEDQSFKVSQYYMRMRRQNGAEIQKNSTSDSCASHQAMVRAAPYYRKNQGASQTPVRCAGKKTTAPSQEEPKKRRLTRAHSKGGGSSSRHEPPPPSPPVEEAQELTWAETFVRNNRGYSAPVSEKFFRELNRTRYLKLKSLKINQEKGFKNGLREVSGVYGELERKGWLVFNGLMERDKMTANLEVVREFFANAFQGDANCKVYVRGVLVNYSGEAINRYYGGSTPTKIHIHHFFPIGRAWAEWVMHNIAPVANTAEIQLPNALLLKMIMDQSDIDLGELLSMDIRKIVKCERPSVRLGHCNLITALCRALHVPELVEDAEVLPADRAKFVEEEDLEEDHEGEEDVNDYLNQNENVNEGGVQEEDELMAEIDGFEGVQQQHEPQGGFHYTHHEDELARILHELDLYKSTGANHIYYNQQGSLYQEAMRYREEHPPPSDYEMYPTRGEWETFLQHDKARYEGIIGRRSREWERNYMTHHPPASPHGEPSFAPQADYGPSQDYGVGGDNPNLSFDVTDFGLRYDNEGNVRHLTSPDASNPPSWTPR</sequence>
<dbReference type="Pfam" id="PF17917">
    <property type="entry name" value="RT_RNaseH"/>
    <property type="match status" value="1"/>
</dbReference>
<dbReference type="InterPro" id="IPR041588">
    <property type="entry name" value="Integrase_H2C2"/>
</dbReference>
<feature type="domain" description="Putative plant transposon protein" evidence="11">
    <location>
        <begin position="1218"/>
        <end position="1353"/>
    </location>
</feature>
<dbReference type="Pfam" id="PF20167">
    <property type="entry name" value="Transposase_32"/>
    <property type="match status" value="1"/>
</dbReference>
<dbReference type="OrthoDB" id="10055717at2759"/>
<keyword evidence="3" id="KW-0548">Nucleotidyltransferase</keyword>
<dbReference type="FunFam" id="3.30.70.270:FF:000020">
    <property type="entry name" value="Transposon Tf2-6 polyprotein-like Protein"/>
    <property type="match status" value="1"/>
</dbReference>
<dbReference type="GO" id="GO:0004519">
    <property type="term" value="F:endonuclease activity"/>
    <property type="evidence" value="ECO:0007669"/>
    <property type="project" value="UniProtKB-KW"/>
</dbReference>
<feature type="region of interest" description="Disordered" evidence="8">
    <location>
        <begin position="1"/>
        <end position="42"/>
    </location>
</feature>
<proteinExistence type="predicted"/>
<dbReference type="InterPro" id="IPR012337">
    <property type="entry name" value="RNaseH-like_sf"/>
</dbReference>
<keyword evidence="2" id="KW-0808">Transferase</keyword>
<dbReference type="InterPro" id="IPR021109">
    <property type="entry name" value="Peptidase_aspartic_dom_sf"/>
</dbReference>
<evidence type="ECO:0000256" key="5">
    <source>
        <dbReference type="ARBA" id="ARBA00022759"/>
    </source>
</evidence>
<dbReference type="GO" id="GO:0003676">
    <property type="term" value="F:nucleic acid binding"/>
    <property type="evidence" value="ECO:0007669"/>
    <property type="project" value="InterPro"/>
</dbReference>
<dbReference type="Gene3D" id="3.30.420.10">
    <property type="entry name" value="Ribonuclease H-like superfamily/Ribonuclease H"/>
    <property type="match status" value="1"/>
</dbReference>
<evidence type="ECO:0000256" key="3">
    <source>
        <dbReference type="ARBA" id="ARBA00022695"/>
    </source>
</evidence>
<dbReference type="Pfam" id="PF17921">
    <property type="entry name" value="Integrase_H2C2"/>
    <property type="match status" value="1"/>
</dbReference>
<feature type="region of interest" description="Disordered" evidence="8">
    <location>
        <begin position="1514"/>
        <end position="1583"/>
    </location>
</feature>
<dbReference type="InterPro" id="IPR041373">
    <property type="entry name" value="RT_RNaseH"/>
</dbReference>
<keyword evidence="7" id="KW-0695">RNA-directed DNA polymerase</keyword>
<keyword evidence="6" id="KW-0378">Hydrolase</keyword>
<dbReference type="Gene3D" id="2.40.70.10">
    <property type="entry name" value="Acid Proteases"/>
    <property type="match status" value="1"/>
</dbReference>
<dbReference type="Gene3D" id="1.10.340.70">
    <property type="match status" value="1"/>
</dbReference>
<feature type="compositionally biased region" description="Polar residues" evidence="8">
    <location>
        <begin position="1572"/>
        <end position="1583"/>
    </location>
</feature>
<dbReference type="SUPFAM" id="SSF53098">
    <property type="entry name" value="Ribonuclease H-like"/>
    <property type="match status" value="1"/>
</dbReference>
<evidence type="ECO:0000256" key="6">
    <source>
        <dbReference type="ARBA" id="ARBA00022801"/>
    </source>
</evidence>
<feature type="domain" description="Integrase zinc-binding" evidence="10">
    <location>
        <begin position="769"/>
        <end position="826"/>
    </location>
</feature>
<feature type="compositionally biased region" description="Basic residues" evidence="8">
    <location>
        <begin position="31"/>
        <end position="42"/>
    </location>
</feature>
<dbReference type="CDD" id="cd00303">
    <property type="entry name" value="retropepsin_like"/>
    <property type="match status" value="1"/>
</dbReference>
<keyword evidence="5" id="KW-0255">Endonuclease</keyword>
<feature type="domain" description="Reverse transcriptase RNase H-like" evidence="9">
    <location>
        <begin position="628"/>
        <end position="729"/>
    </location>
</feature>
<evidence type="ECO:0000313" key="12">
    <source>
        <dbReference type="EMBL" id="GAU40559.1"/>
    </source>
</evidence>
<evidence type="ECO:0000259" key="10">
    <source>
        <dbReference type="Pfam" id="PF17921"/>
    </source>
</evidence>
<evidence type="ECO:0000259" key="9">
    <source>
        <dbReference type="Pfam" id="PF17917"/>
    </source>
</evidence>
<accession>A0A2Z6P964</accession>
<evidence type="ECO:0000256" key="1">
    <source>
        <dbReference type="ARBA" id="ARBA00012493"/>
    </source>
</evidence>
<name>A0A2Z6P964_TRISU</name>
<dbReference type="FunFam" id="3.10.20.370:FF:000001">
    <property type="entry name" value="Retrovirus-related Pol polyprotein from transposon 17.6-like protein"/>
    <property type="match status" value="1"/>
</dbReference>
<dbReference type="Proteomes" id="UP000242715">
    <property type="component" value="Unassembled WGS sequence"/>
</dbReference>
<dbReference type="SUPFAM" id="SSF56672">
    <property type="entry name" value="DNA/RNA polymerases"/>
    <property type="match status" value="1"/>
</dbReference>
<evidence type="ECO:0000256" key="4">
    <source>
        <dbReference type="ARBA" id="ARBA00022722"/>
    </source>
</evidence>
<dbReference type="CDD" id="cd09274">
    <property type="entry name" value="RNase_HI_RT_Ty3"/>
    <property type="match status" value="1"/>
</dbReference>
<dbReference type="PANTHER" id="PTHR34072:SF57">
    <property type="entry name" value="RNA-DIRECTED DNA POLYMERASE"/>
    <property type="match status" value="1"/>
</dbReference>
<evidence type="ECO:0000256" key="8">
    <source>
        <dbReference type="SAM" id="MobiDB-lite"/>
    </source>
</evidence>